<reference evidence="1 2" key="1">
    <citation type="submission" date="2015-01" db="EMBL/GenBank/DDBJ databases">
        <title>The Genome Sequence of Exophiala oligosperma CBS72588.</title>
        <authorList>
            <consortium name="The Broad Institute Genomics Platform"/>
            <person name="Cuomo C."/>
            <person name="de Hoog S."/>
            <person name="Gorbushina A."/>
            <person name="Stielow B."/>
            <person name="Teixiera M."/>
            <person name="Abouelleil A."/>
            <person name="Chapman S.B."/>
            <person name="Priest M."/>
            <person name="Young S.K."/>
            <person name="Wortman J."/>
            <person name="Nusbaum C."/>
            <person name="Birren B."/>
        </authorList>
    </citation>
    <scope>NUCLEOTIDE SEQUENCE [LARGE SCALE GENOMIC DNA]</scope>
    <source>
        <strain evidence="1 2">CBS 72588</strain>
    </source>
</reference>
<dbReference type="OrthoDB" id="3488610at2759"/>
<dbReference type="GeneID" id="27363363"/>
<protein>
    <recommendedName>
        <fullName evidence="3">Ornithine aminotransferase</fullName>
    </recommendedName>
</protein>
<dbReference type="GO" id="GO:0030170">
    <property type="term" value="F:pyridoxal phosphate binding"/>
    <property type="evidence" value="ECO:0007669"/>
    <property type="project" value="InterPro"/>
</dbReference>
<accession>A0A0D2DL96</accession>
<dbReference type="Gene3D" id="3.90.1150.10">
    <property type="entry name" value="Aspartate Aminotransferase, domain 1"/>
    <property type="match status" value="1"/>
</dbReference>
<dbReference type="InterPro" id="IPR015424">
    <property type="entry name" value="PyrdxlP-dep_Trfase"/>
</dbReference>
<keyword evidence="2" id="KW-1185">Reference proteome</keyword>
<dbReference type="Proteomes" id="UP000053342">
    <property type="component" value="Unassembled WGS sequence"/>
</dbReference>
<dbReference type="Pfam" id="PF00202">
    <property type="entry name" value="Aminotran_3"/>
    <property type="match status" value="1"/>
</dbReference>
<evidence type="ECO:0000313" key="2">
    <source>
        <dbReference type="Proteomes" id="UP000053342"/>
    </source>
</evidence>
<gene>
    <name evidence="1" type="ORF">PV06_11289</name>
</gene>
<sequence length="147" mass="16611">MAVVKLYESGSTFAHTPMAIVAADATPHTLDEEDMVKQAHEIGKKFAALTELLKSYLYIGSVKVCGADFSIPINENPKGWVMVHWIVGLRLAKGLLMYMLERRLKMSVLIVMTDEQVERDVKIIREAINEVTEYDRASPGEVWHKVH</sequence>
<dbReference type="GO" id="GO:0008483">
    <property type="term" value="F:transaminase activity"/>
    <property type="evidence" value="ECO:0007669"/>
    <property type="project" value="InterPro"/>
</dbReference>
<evidence type="ECO:0008006" key="3">
    <source>
        <dbReference type="Google" id="ProtNLM"/>
    </source>
</evidence>
<name>A0A0D2DL96_9EURO</name>
<dbReference type="SUPFAM" id="SSF53383">
    <property type="entry name" value="PLP-dependent transferases"/>
    <property type="match status" value="1"/>
</dbReference>
<dbReference type="InterPro" id="IPR005814">
    <property type="entry name" value="Aminotrans_3"/>
</dbReference>
<dbReference type="InterPro" id="IPR015422">
    <property type="entry name" value="PyrdxlP-dep_Trfase_small"/>
</dbReference>
<dbReference type="AlphaFoldDB" id="A0A0D2DL96"/>
<dbReference type="HOGENOM" id="CLU_1562887_0_0_1"/>
<dbReference type="RefSeq" id="XP_016256690.1">
    <property type="nucleotide sequence ID" value="XM_016412936.1"/>
</dbReference>
<evidence type="ECO:0000313" key="1">
    <source>
        <dbReference type="EMBL" id="KIW36474.1"/>
    </source>
</evidence>
<organism evidence="1 2">
    <name type="scientific">Exophiala oligosperma</name>
    <dbReference type="NCBI Taxonomy" id="215243"/>
    <lineage>
        <taxon>Eukaryota</taxon>
        <taxon>Fungi</taxon>
        <taxon>Dikarya</taxon>
        <taxon>Ascomycota</taxon>
        <taxon>Pezizomycotina</taxon>
        <taxon>Eurotiomycetes</taxon>
        <taxon>Chaetothyriomycetidae</taxon>
        <taxon>Chaetothyriales</taxon>
        <taxon>Herpotrichiellaceae</taxon>
        <taxon>Exophiala</taxon>
    </lineage>
</organism>
<dbReference type="EMBL" id="KN847356">
    <property type="protein sequence ID" value="KIW36474.1"/>
    <property type="molecule type" value="Genomic_DNA"/>
</dbReference>
<proteinExistence type="predicted"/>
<dbReference type="VEuPathDB" id="FungiDB:PV06_11289"/>